<accession>A0ABP3TPC7</accession>
<dbReference type="NCBIfam" id="TIGR04407">
    <property type="entry name" value="LptF_YjgP"/>
    <property type="match status" value="1"/>
</dbReference>
<evidence type="ECO:0000256" key="6">
    <source>
        <dbReference type="ARBA" id="ARBA00022475"/>
    </source>
</evidence>
<evidence type="ECO:0000256" key="4">
    <source>
        <dbReference type="ARBA" id="ARBA00014213"/>
    </source>
</evidence>
<dbReference type="InterPro" id="IPR030922">
    <property type="entry name" value="LptF"/>
</dbReference>
<feature type="transmembrane region" description="Helical" evidence="12">
    <location>
        <begin position="304"/>
        <end position="322"/>
    </location>
</feature>
<evidence type="ECO:0000256" key="5">
    <source>
        <dbReference type="ARBA" id="ARBA00022448"/>
    </source>
</evidence>
<evidence type="ECO:0000256" key="3">
    <source>
        <dbReference type="ARBA" id="ARBA00007725"/>
    </source>
</evidence>
<dbReference type="InterPro" id="IPR005495">
    <property type="entry name" value="LptG/LptF_permease"/>
</dbReference>
<keyword evidence="5" id="KW-0813">Transport</keyword>
<keyword evidence="14" id="KW-1185">Reference proteome</keyword>
<evidence type="ECO:0000256" key="10">
    <source>
        <dbReference type="ARBA" id="ARBA00023136"/>
    </source>
</evidence>
<keyword evidence="6" id="KW-1003">Cell membrane</keyword>
<keyword evidence="8 12" id="KW-0812">Transmembrane</keyword>
<comment type="subunit">
    <text evidence="11">Component of the lipopolysaccharide transport and assembly complex. The LptBFG transporter is composed of two ATP-binding proteins (LptB) and two transmembrane proteins (LptF and LptG).</text>
</comment>
<evidence type="ECO:0000256" key="1">
    <source>
        <dbReference type="ARBA" id="ARBA00002265"/>
    </source>
</evidence>
<dbReference type="PANTHER" id="PTHR33529">
    <property type="entry name" value="SLR0882 PROTEIN-RELATED"/>
    <property type="match status" value="1"/>
</dbReference>
<feature type="transmembrane region" description="Helical" evidence="12">
    <location>
        <begin position="366"/>
        <end position="385"/>
    </location>
</feature>
<feature type="transmembrane region" description="Helical" evidence="12">
    <location>
        <begin position="45"/>
        <end position="65"/>
    </location>
</feature>
<comment type="caution">
    <text evidence="13">The sequence shown here is derived from an EMBL/GenBank/DDBJ whole genome shotgun (WGS) entry which is preliminary data.</text>
</comment>
<keyword evidence="10 12" id="KW-0472">Membrane</keyword>
<name>A0ABP3TPC7_9GAMM</name>
<comment type="subcellular location">
    <subcellularLocation>
        <location evidence="2">Cell inner membrane</location>
        <topology evidence="2">Multi-pass membrane protein</topology>
    </subcellularLocation>
</comment>
<evidence type="ECO:0000313" key="14">
    <source>
        <dbReference type="Proteomes" id="UP001501523"/>
    </source>
</evidence>
<keyword evidence="7" id="KW-0997">Cell inner membrane</keyword>
<feature type="transmembrane region" description="Helical" evidence="12">
    <location>
        <begin position="334"/>
        <end position="354"/>
    </location>
</feature>
<keyword evidence="9 12" id="KW-1133">Transmembrane helix</keyword>
<sequence length="400" mass="44227">MARDATSTRMKPAILRQSPIALRVFDALRPRIIDRYLLQEVATSFIAATVILLLVLVGGAVADLLNKIARGRIPADLLFTLIGLRTVGTLTILMPLATLLGVLLAYGRLWRDSEMAVLQSSGLDLGGLVRPLMLFAMPTMLLVGAVSFWLGPASDRLAQQLMQEASRSLIVAGLEPGKFVDLPGRDGVIYVGEMSGDGTQFKRMFIESERADKQAGKTRIDVITATHGFLYHDADGAGRYIALQDGFRVEGKLGEDDFRLMRFARNDIKLPDSKSDDNETSIKRSAPTGTLLRARDDRVMRAELHWRLAAPLSILVLTLLALPLSRSSPREPRYARLLVALLIWLIYYNGLLLGRSWISQGKLAPAFGLWWVYVPAIAIAAWLIWSGQRLKRPRAATRAT</sequence>
<feature type="transmembrane region" description="Helical" evidence="12">
    <location>
        <begin position="77"/>
        <end position="107"/>
    </location>
</feature>
<evidence type="ECO:0000256" key="11">
    <source>
        <dbReference type="ARBA" id="ARBA00026081"/>
    </source>
</evidence>
<evidence type="ECO:0000256" key="9">
    <source>
        <dbReference type="ARBA" id="ARBA00022989"/>
    </source>
</evidence>
<evidence type="ECO:0000313" key="13">
    <source>
        <dbReference type="EMBL" id="GAA0714434.1"/>
    </source>
</evidence>
<comment type="similarity">
    <text evidence="3">Belongs to the LptF/LptG family.</text>
</comment>
<organism evidence="13 14">
    <name type="scientific">Dokdonella soli</name>
    <dbReference type="NCBI Taxonomy" id="529810"/>
    <lineage>
        <taxon>Bacteria</taxon>
        <taxon>Pseudomonadati</taxon>
        <taxon>Pseudomonadota</taxon>
        <taxon>Gammaproteobacteria</taxon>
        <taxon>Lysobacterales</taxon>
        <taxon>Rhodanobacteraceae</taxon>
        <taxon>Dokdonella</taxon>
    </lineage>
</organism>
<dbReference type="RefSeq" id="WP_379988876.1">
    <property type="nucleotide sequence ID" value="NZ_JBHSMO010000004.1"/>
</dbReference>
<dbReference type="EMBL" id="BAAAEU010000007">
    <property type="protein sequence ID" value="GAA0714434.1"/>
    <property type="molecule type" value="Genomic_DNA"/>
</dbReference>
<proteinExistence type="inferred from homology"/>
<protein>
    <recommendedName>
        <fullName evidence="4">Lipopolysaccharide export system permease protein LptF</fullName>
    </recommendedName>
</protein>
<evidence type="ECO:0000256" key="7">
    <source>
        <dbReference type="ARBA" id="ARBA00022519"/>
    </source>
</evidence>
<gene>
    <name evidence="13" type="primary">lptF</name>
    <name evidence="13" type="ORF">GCM10009105_18990</name>
</gene>
<feature type="transmembrane region" description="Helical" evidence="12">
    <location>
        <begin position="127"/>
        <end position="150"/>
    </location>
</feature>
<evidence type="ECO:0000256" key="12">
    <source>
        <dbReference type="SAM" id="Phobius"/>
    </source>
</evidence>
<dbReference type="Pfam" id="PF03739">
    <property type="entry name" value="LptF_LptG"/>
    <property type="match status" value="1"/>
</dbReference>
<comment type="function">
    <text evidence="1">Part of the ABC transporter complex LptBFG involved in the translocation of lipopolysaccharide (LPS) from the inner membrane to the outer membrane.</text>
</comment>
<evidence type="ECO:0000256" key="2">
    <source>
        <dbReference type="ARBA" id="ARBA00004429"/>
    </source>
</evidence>
<dbReference type="Proteomes" id="UP001501523">
    <property type="component" value="Unassembled WGS sequence"/>
</dbReference>
<reference evidence="14" key="1">
    <citation type="journal article" date="2019" name="Int. J. Syst. Evol. Microbiol.">
        <title>The Global Catalogue of Microorganisms (GCM) 10K type strain sequencing project: providing services to taxonomists for standard genome sequencing and annotation.</title>
        <authorList>
            <consortium name="The Broad Institute Genomics Platform"/>
            <consortium name="The Broad Institute Genome Sequencing Center for Infectious Disease"/>
            <person name="Wu L."/>
            <person name="Ma J."/>
        </authorList>
    </citation>
    <scope>NUCLEOTIDE SEQUENCE [LARGE SCALE GENOMIC DNA]</scope>
    <source>
        <strain evidence="14">JCM 15421</strain>
    </source>
</reference>
<dbReference type="PANTHER" id="PTHR33529:SF7">
    <property type="entry name" value="LIPOPOLYSACCHARIDE EXPORT SYSTEM PERMEASE PROTEIN LPTF"/>
    <property type="match status" value="1"/>
</dbReference>
<evidence type="ECO:0000256" key="8">
    <source>
        <dbReference type="ARBA" id="ARBA00022692"/>
    </source>
</evidence>